<dbReference type="EMBL" id="MDEK01000001">
    <property type="protein sequence ID" value="PPU85375.1"/>
    <property type="molecule type" value="Genomic_DNA"/>
</dbReference>
<evidence type="ECO:0000256" key="1">
    <source>
        <dbReference type="SAM" id="SignalP"/>
    </source>
</evidence>
<feature type="signal peptide" evidence="1">
    <location>
        <begin position="1"/>
        <end position="28"/>
    </location>
</feature>
<reference evidence="2 3" key="1">
    <citation type="submission" date="2016-08" db="EMBL/GenBank/DDBJ databases">
        <authorList>
            <person name="Seilhamer J.J."/>
        </authorList>
    </citation>
    <scope>NUCLEOTIDE SEQUENCE [LARGE SCALE GENOMIC DNA]</scope>
    <source>
        <strain evidence="2 3">CFBP4641</strain>
    </source>
</reference>
<feature type="chain" id="PRO_5015116414" evidence="1">
    <location>
        <begin position="29"/>
        <end position="309"/>
    </location>
</feature>
<gene>
    <name evidence="2" type="ORF">XsacCFBP4641_01935</name>
</gene>
<name>A0A2P5Z9P9_9XANT</name>
<dbReference type="GeneID" id="93879561"/>
<keyword evidence="1" id="KW-0732">Signal</keyword>
<dbReference type="AlphaFoldDB" id="A0A2P5Z9P9"/>
<dbReference type="PANTHER" id="PTHR41913:SF1">
    <property type="entry name" value="DUF1684 DOMAIN-CONTAINING PROTEIN"/>
    <property type="match status" value="1"/>
</dbReference>
<proteinExistence type="predicted"/>
<sequence length="309" mass="33380">MDKQVWTTALLVALVALGGCGKQAPAPAAPKAMDARFVADEQAWRAQRQRELQAPDGWTSLVGLHWLELKEHYVGSGPDSGIRLAVGPARMALVSQVRREVYLTPERGAALSVAGAPVQGRIRLYSDHDPQPTVIDFDDGKGKLSLIERGGRYALRVKHADAPTRRSFTGVPYWPLAESWRVRGRFVPNPPGTTLPIVDIIGVTTPSPNPGALEFERGGKRYRLQAIGEPGQPLFVVFADRTSGRGSYPAGRFLDVDAPAADGSVVLDFNRAYDPPCAFTPFATCPLPPPENRLDLAVDAGEKAYAAAH</sequence>
<comment type="caution">
    <text evidence="2">The sequence shown here is derived from an EMBL/GenBank/DDBJ whole genome shotgun (WGS) entry which is preliminary data.</text>
</comment>
<accession>A0A2P5Z9P9</accession>
<dbReference type="OrthoDB" id="5493262at2"/>
<dbReference type="RefSeq" id="WP_010342974.1">
    <property type="nucleotide sequence ID" value="NZ_CP132343.1"/>
</dbReference>
<dbReference type="Pfam" id="PF07920">
    <property type="entry name" value="DUF1684"/>
    <property type="match status" value="1"/>
</dbReference>
<evidence type="ECO:0000313" key="2">
    <source>
        <dbReference type="EMBL" id="PPU85375.1"/>
    </source>
</evidence>
<dbReference type="Proteomes" id="UP000247346">
    <property type="component" value="Unassembled WGS sequence"/>
</dbReference>
<dbReference type="InterPro" id="IPR012467">
    <property type="entry name" value="DUF1684"/>
</dbReference>
<protein>
    <submittedName>
        <fullName evidence="2">DUF1684 domain-containing protein</fullName>
    </submittedName>
</protein>
<organism evidence="2 3">
    <name type="scientific">Xanthomonas sacchari</name>
    <dbReference type="NCBI Taxonomy" id="56458"/>
    <lineage>
        <taxon>Bacteria</taxon>
        <taxon>Pseudomonadati</taxon>
        <taxon>Pseudomonadota</taxon>
        <taxon>Gammaproteobacteria</taxon>
        <taxon>Lysobacterales</taxon>
        <taxon>Lysobacteraceae</taxon>
        <taxon>Xanthomonas</taxon>
    </lineage>
</organism>
<dbReference type="PROSITE" id="PS51257">
    <property type="entry name" value="PROKAR_LIPOPROTEIN"/>
    <property type="match status" value="1"/>
</dbReference>
<dbReference type="PANTHER" id="PTHR41913">
    <property type="entry name" value="DUF1684 DOMAIN-CONTAINING PROTEIN"/>
    <property type="match status" value="1"/>
</dbReference>
<evidence type="ECO:0000313" key="3">
    <source>
        <dbReference type="Proteomes" id="UP000247346"/>
    </source>
</evidence>